<evidence type="ECO:0000313" key="1">
    <source>
        <dbReference type="EMBL" id="MFD0964700.1"/>
    </source>
</evidence>
<protein>
    <submittedName>
        <fullName evidence="1">Uncharacterized protein</fullName>
    </submittedName>
</protein>
<keyword evidence="2" id="KW-1185">Reference proteome</keyword>
<reference evidence="2" key="1">
    <citation type="journal article" date="2019" name="Int. J. Syst. Evol. Microbiol.">
        <title>The Global Catalogue of Microorganisms (GCM) 10K type strain sequencing project: providing services to taxonomists for standard genome sequencing and annotation.</title>
        <authorList>
            <consortium name="The Broad Institute Genomics Platform"/>
            <consortium name="The Broad Institute Genome Sequencing Center for Infectious Disease"/>
            <person name="Wu L."/>
            <person name="Ma J."/>
        </authorList>
    </citation>
    <scope>NUCLEOTIDE SEQUENCE [LARGE SCALE GENOMIC DNA]</scope>
    <source>
        <strain evidence="2">CCUG 62114</strain>
    </source>
</reference>
<name>A0ABW3I595_9FLAO</name>
<proteinExistence type="predicted"/>
<sequence length="156" mass="18891">MEKDTTYYRNGQVKFLSERTTYKYNNQEFTNWTGKSILYYKNGVIARVTVQNDYGNFLNEKFYDRNGNLIEEWITTELDSRANNLNEYFSNKSLGDIKKIINYYKYSKKLSKYYIYKQEYIELFNGIVKEKRNTLNLNGEIIKTKNLKPRKEKNLW</sequence>
<evidence type="ECO:0000313" key="2">
    <source>
        <dbReference type="Proteomes" id="UP001596997"/>
    </source>
</evidence>
<comment type="caution">
    <text evidence="1">The sequence shown here is derived from an EMBL/GenBank/DDBJ whole genome shotgun (WGS) entry which is preliminary data.</text>
</comment>
<dbReference type="RefSeq" id="WP_377716240.1">
    <property type="nucleotide sequence ID" value="NZ_JBHTJM010000009.1"/>
</dbReference>
<organism evidence="1 2">
    <name type="scientific">Pseudofulvibacter geojedonensis</name>
    <dbReference type="NCBI Taxonomy" id="1123758"/>
    <lineage>
        <taxon>Bacteria</taxon>
        <taxon>Pseudomonadati</taxon>
        <taxon>Bacteroidota</taxon>
        <taxon>Flavobacteriia</taxon>
        <taxon>Flavobacteriales</taxon>
        <taxon>Flavobacteriaceae</taxon>
        <taxon>Pseudofulvibacter</taxon>
    </lineage>
</organism>
<dbReference type="Proteomes" id="UP001596997">
    <property type="component" value="Unassembled WGS sequence"/>
</dbReference>
<accession>A0ABW3I595</accession>
<gene>
    <name evidence="1" type="ORF">ACFQ1O_11855</name>
</gene>
<dbReference type="EMBL" id="JBHTJM010000009">
    <property type="protein sequence ID" value="MFD0964700.1"/>
    <property type="molecule type" value="Genomic_DNA"/>
</dbReference>